<keyword evidence="3" id="KW-1185">Reference proteome</keyword>
<reference evidence="2 3" key="1">
    <citation type="journal article" date="2021" name="Sci. Rep.">
        <title>The genome of the diatom Chaetoceros tenuissimus carries an ancient integrated fragment of an extant virus.</title>
        <authorList>
            <person name="Hongo Y."/>
            <person name="Kimura K."/>
            <person name="Takaki Y."/>
            <person name="Yoshida Y."/>
            <person name="Baba S."/>
            <person name="Kobayashi G."/>
            <person name="Nagasaki K."/>
            <person name="Hano T."/>
            <person name="Tomaru Y."/>
        </authorList>
    </citation>
    <scope>NUCLEOTIDE SEQUENCE [LARGE SCALE GENOMIC DNA]</scope>
    <source>
        <strain evidence="2 3">NIES-3715</strain>
    </source>
</reference>
<sequence>MKAMEMESIEVFEDEVIGLVDRERIDQIRTTSKSQKESKIIIVVASFVVMATLIFVLSLTNRKKSSELLSCPSSVAIPLNDIEMEWYEGEEYMHKKWDKDAVDELKSTMIDGWSRNYNSLKKTKGNFVIDHFSELKPGDKIFESAAGVGLNLFMKAELLRERKGIHGLEFYGIEYRQVAVDQAFDFLSQTLPSLGSKLGSICKADATDLSFIPDEYFDLAYTGYIDPLDDPLKIQEKSSKKMESHKLCKEKSWNLKLLSDLDQKEQERWYAAWVTELIRITKKGKPVIIEEISLPLCEDTNDWGGVSKKWWKEEAIRSNWKVNTESITVVELPSGRYNVVMRKI</sequence>
<keyword evidence="1" id="KW-0812">Transmembrane</keyword>
<dbReference type="EMBL" id="BLLK01000022">
    <property type="protein sequence ID" value="GFH45883.1"/>
    <property type="molecule type" value="Genomic_DNA"/>
</dbReference>
<dbReference type="SUPFAM" id="SSF53335">
    <property type="entry name" value="S-adenosyl-L-methionine-dependent methyltransferases"/>
    <property type="match status" value="1"/>
</dbReference>
<protein>
    <recommendedName>
        <fullName evidence="4">Methyltransferase domain-containing protein</fullName>
    </recommendedName>
</protein>
<gene>
    <name evidence="2" type="ORF">CTEN210_02357</name>
</gene>
<dbReference type="Gene3D" id="3.40.50.150">
    <property type="entry name" value="Vaccinia Virus protein VP39"/>
    <property type="match status" value="1"/>
</dbReference>
<proteinExistence type="predicted"/>
<keyword evidence="1" id="KW-1133">Transmembrane helix</keyword>
<evidence type="ECO:0000313" key="2">
    <source>
        <dbReference type="EMBL" id="GFH45883.1"/>
    </source>
</evidence>
<evidence type="ECO:0000313" key="3">
    <source>
        <dbReference type="Proteomes" id="UP001054902"/>
    </source>
</evidence>
<keyword evidence="1" id="KW-0472">Membrane</keyword>
<dbReference type="Proteomes" id="UP001054902">
    <property type="component" value="Unassembled WGS sequence"/>
</dbReference>
<comment type="caution">
    <text evidence="2">The sequence shown here is derived from an EMBL/GenBank/DDBJ whole genome shotgun (WGS) entry which is preliminary data.</text>
</comment>
<name>A0AAD3CHT8_9STRA</name>
<evidence type="ECO:0000256" key="1">
    <source>
        <dbReference type="SAM" id="Phobius"/>
    </source>
</evidence>
<dbReference type="AlphaFoldDB" id="A0AAD3CHT8"/>
<feature type="transmembrane region" description="Helical" evidence="1">
    <location>
        <begin position="40"/>
        <end position="59"/>
    </location>
</feature>
<accession>A0AAD3CHT8</accession>
<dbReference type="InterPro" id="IPR029063">
    <property type="entry name" value="SAM-dependent_MTases_sf"/>
</dbReference>
<evidence type="ECO:0008006" key="4">
    <source>
        <dbReference type="Google" id="ProtNLM"/>
    </source>
</evidence>
<organism evidence="2 3">
    <name type="scientific">Chaetoceros tenuissimus</name>
    <dbReference type="NCBI Taxonomy" id="426638"/>
    <lineage>
        <taxon>Eukaryota</taxon>
        <taxon>Sar</taxon>
        <taxon>Stramenopiles</taxon>
        <taxon>Ochrophyta</taxon>
        <taxon>Bacillariophyta</taxon>
        <taxon>Coscinodiscophyceae</taxon>
        <taxon>Chaetocerotophycidae</taxon>
        <taxon>Chaetocerotales</taxon>
        <taxon>Chaetocerotaceae</taxon>
        <taxon>Chaetoceros</taxon>
    </lineage>
</organism>